<dbReference type="Pfam" id="PF00392">
    <property type="entry name" value="GntR"/>
    <property type="match status" value="1"/>
</dbReference>
<dbReference type="SUPFAM" id="SSF48008">
    <property type="entry name" value="GntR ligand-binding domain-like"/>
    <property type="match status" value="1"/>
</dbReference>
<evidence type="ECO:0000256" key="1">
    <source>
        <dbReference type="ARBA" id="ARBA00023015"/>
    </source>
</evidence>
<dbReference type="InterPro" id="IPR000524">
    <property type="entry name" value="Tscrpt_reg_HTH_GntR"/>
</dbReference>
<name>A0A1B9B6Z5_9BACI</name>
<dbReference type="InterPro" id="IPR036388">
    <property type="entry name" value="WH-like_DNA-bd_sf"/>
</dbReference>
<dbReference type="Gene3D" id="1.20.120.530">
    <property type="entry name" value="GntR ligand-binding domain-like"/>
    <property type="match status" value="1"/>
</dbReference>
<protein>
    <recommendedName>
        <fullName evidence="4">HTH gntR-type domain-containing protein</fullName>
    </recommendedName>
</protein>
<dbReference type="InterPro" id="IPR036390">
    <property type="entry name" value="WH_DNA-bd_sf"/>
</dbReference>
<dbReference type="Pfam" id="PF07729">
    <property type="entry name" value="FCD"/>
    <property type="match status" value="1"/>
</dbReference>
<organism evidence="5 6">
    <name type="scientific">Pseudobacillus wudalianchiensis</name>
    <dbReference type="NCBI Taxonomy" id="1743143"/>
    <lineage>
        <taxon>Bacteria</taxon>
        <taxon>Bacillati</taxon>
        <taxon>Bacillota</taxon>
        <taxon>Bacilli</taxon>
        <taxon>Bacillales</taxon>
        <taxon>Bacillaceae</taxon>
        <taxon>Pseudobacillus</taxon>
    </lineage>
</organism>
<feature type="domain" description="HTH gntR-type" evidence="4">
    <location>
        <begin position="17"/>
        <end position="84"/>
    </location>
</feature>
<dbReference type="SMART" id="SM00895">
    <property type="entry name" value="FCD"/>
    <property type="match status" value="1"/>
</dbReference>
<dbReference type="InterPro" id="IPR011711">
    <property type="entry name" value="GntR_C"/>
</dbReference>
<dbReference type="SUPFAM" id="SSF46785">
    <property type="entry name" value="Winged helix' DNA-binding domain"/>
    <property type="match status" value="1"/>
</dbReference>
<gene>
    <name evidence="5" type="ORF">A8F95_19755</name>
</gene>
<comment type="caution">
    <text evidence="5">The sequence shown here is derived from an EMBL/GenBank/DDBJ whole genome shotgun (WGS) entry which is preliminary data.</text>
</comment>
<dbReference type="CDD" id="cd07377">
    <property type="entry name" value="WHTH_GntR"/>
    <property type="match status" value="1"/>
</dbReference>
<evidence type="ECO:0000256" key="2">
    <source>
        <dbReference type="ARBA" id="ARBA00023125"/>
    </source>
</evidence>
<dbReference type="PANTHER" id="PTHR43537">
    <property type="entry name" value="TRANSCRIPTIONAL REGULATOR, GNTR FAMILY"/>
    <property type="match status" value="1"/>
</dbReference>
<dbReference type="EMBL" id="MAYT01000005">
    <property type="protein sequence ID" value="OCA91802.1"/>
    <property type="molecule type" value="Genomic_DNA"/>
</dbReference>
<dbReference type="RefSeq" id="WP_065409778.1">
    <property type="nucleotide sequence ID" value="NZ_MAYT01000005.1"/>
</dbReference>
<dbReference type="InterPro" id="IPR008920">
    <property type="entry name" value="TF_FadR/GntR_C"/>
</dbReference>
<evidence type="ECO:0000259" key="4">
    <source>
        <dbReference type="PROSITE" id="PS50949"/>
    </source>
</evidence>
<dbReference type="PROSITE" id="PS50949">
    <property type="entry name" value="HTH_GNTR"/>
    <property type="match status" value="1"/>
</dbReference>
<keyword evidence="1" id="KW-0805">Transcription regulation</keyword>
<evidence type="ECO:0000256" key="3">
    <source>
        <dbReference type="ARBA" id="ARBA00023163"/>
    </source>
</evidence>
<keyword evidence="6" id="KW-1185">Reference proteome</keyword>
<dbReference type="GO" id="GO:0003677">
    <property type="term" value="F:DNA binding"/>
    <property type="evidence" value="ECO:0007669"/>
    <property type="project" value="UniProtKB-KW"/>
</dbReference>
<reference evidence="6" key="1">
    <citation type="submission" date="2016-05" db="EMBL/GenBank/DDBJ databases">
        <authorList>
            <person name="Liu B."/>
            <person name="Wang J."/>
            <person name="Zhu Y."/>
            <person name="Liu G."/>
            <person name="Chen Q."/>
            <person name="Chen Z."/>
            <person name="Lan J."/>
            <person name="Che J."/>
            <person name="Ge C."/>
            <person name="Shi H."/>
            <person name="Pan Z."/>
            <person name="Liu X."/>
        </authorList>
    </citation>
    <scope>NUCLEOTIDE SEQUENCE [LARGE SCALE GENOMIC DNA]</scope>
    <source>
        <strain evidence="6">FJAT-27215</strain>
    </source>
</reference>
<evidence type="ECO:0000313" key="6">
    <source>
        <dbReference type="Proteomes" id="UP000092578"/>
    </source>
</evidence>
<proteinExistence type="predicted"/>
<dbReference type="AlphaFoldDB" id="A0A1B9B6Z5"/>
<sequence length="235" mass="27416">MTIREEIKINSRIIQSQTLQNQVYDYLHHKIISGAIPPGQRIVEERISQETGISRSPIREAIRRLGSEGLVTVSPRGGVRVYRATFSDFKHLYECRLSLEPTAAYYAALKINEKQKNQLADLVDKMEVSVKKKEIDQLKVLSSHFHRMILEVSGNPYLIKMMNQLNSLITFYRNAVLNIPHRLEEGAKEHYGIWQAIQTQDGKTAEQLMREHIQKDYQFYLSEYRHTTEKNDQKE</sequence>
<dbReference type="PANTHER" id="PTHR43537:SF24">
    <property type="entry name" value="GLUCONATE OPERON TRANSCRIPTIONAL REPRESSOR"/>
    <property type="match status" value="1"/>
</dbReference>
<accession>A0A1B9B6Z5</accession>
<dbReference type="SMART" id="SM00345">
    <property type="entry name" value="HTH_GNTR"/>
    <property type="match status" value="1"/>
</dbReference>
<keyword evidence="3" id="KW-0804">Transcription</keyword>
<dbReference type="Proteomes" id="UP000092578">
    <property type="component" value="Unassembled WGS sequence"/>
</dbReference>
<dbReference type="Gene3D" id="1.10.10.10">
    <property type="entry name" value="Winged helix-like DNA-binding domain superfamily/Winged helix DNA-binding domain"/>
    <property type="match status" value="1"/>
</dbReference>
<evidence type="ECO:0000313" key="5">
    <source>
        <dbReference type="EMBL" id="OCA91802.1"/>
    </source>
</evidence>
<keyword evidence="2" id="KW-0238">DNA-binding</keyword>
<dbReference type="GO" id="GO:0003700">
    <property type="term" value="F:DNA-binding transcription factor activity"/>
    <property type="evidence" value="ECO:0007669"/>
    <property type="project" value="InterPro"/>
</dbReference>